<evidence type="ECO:0000256" key="4">
    <source>
        <dbReference type="ARBA" id="ARBA00022723"/>
    </source>
</evidence>
<comment type="similarity">
    <text evidence="10 11">Belongs to the thiamine-phosphate synthase family.</text>
</comment>
<feature type="binding site" evidence="10">
    <location>
        <position position="92"/>
    </location>
    <ligand>
        <name>Mg(2+)</name>
        <dbReference type="ChEBI" id="CHEBI:18420"/>
    </ligand>
</feature>
<evidence type="ECO:0000256" key="9">
    <source>
        <dbReference type="ARBA" id="ARBA00047883"/>
    </source>
</evidence>
<dbReference type="CDD" id="cd00564">
    <property type="entry name" value="TMP_TenI"/>
    <property type="match status" value="1"/>
</dbReference>
<dbReference type="Gene3D" id="3.20.20.70">
    <property type="entry name" value="Aldolase class I"/>
    <property type="match status" value="1"/>
</dbReference>
<keyword evidence="4 10" id="KW-0479">Metal-binding</keyword>
<evidence type="ECO:0000256" key="11">
    <source>
        <dbReference type="RuleBase" id="RU003826"/>
    </source>
</evidence>
<evidence type="ECO:0000256" key="5">
    <source>
        <dbReference type="ARBA" id="ARBA00022842"/>
    </source>
</evidence>
<dbReference type="KEGG" id="ome:OLMES_4741"/>
<feature type="binding site" evidence="10">
    <location>
        <position position="73"/>
    </location>
    <ligand>
        <name>Mg(2+)</name>
        <dbReference type="ChEBI" id="CHEBI:18420"/>
    </ligand>
</feature>
<keyword evidence="15" id="KW-1185">Reference proteome</keyword>
<dbReference type="FunFam" id="3.20.20.70:FF:000096">
    <property type="entry name" value="Thiamine-phosphate synthase"/>
    <property type="match status" value="1"/>
</dbReference>
<comment type="catalytic activity">
    <reaction evidence="7 10 11">
        <text>4-methyl-5-(2-phosphooxyethyl)-thiazole + 4-amino-2-methyl-5-(diphosphooxymethyl)pyrimidine + H(+) = thiamine phosphate + diphosphate</text>
        <dbReference type="Rhea" id="RHEA:22328"/>
        <dbReference type="ChEBI" id="CHEBI:15378"/>
        <dbReference type="ChEBI" id="CHEBI:33019"/>
        <dbReference type="ChEBI" id="CHEBI:37575"/>
        <dbReference type="ChEBI" id="CHEBI:57841"/>
        <dbReference type="ChEBI" id="CHEBI:58296"/>
        <dbReference type="EC" id="2.5.1.3"/>
    </reaction>
</comment>
<dbReference type="GO" id="GO:0000287">
    <property type="term" value="F:magnesium ion binding"/>
    <property type="evidence" value="ECO:0007669"/>
    <property type="project" value="UniProtKB-UniRule"/>
</dbReference>
<proteinExistence type="inferred from homology"/>
<dbReference type="Pfam" id="PF02581">
    <property type="entry name" value="TMP-TENI"/>
    <property type="match status" value="1"/>
</dbReference>
<keyword evidence="6 10" id="KW-0784">Thiamine biosynthesis</keyword>
<evidence type="ECO:0000256" key="8">
    <source>
        <dbReference type="ARBA" id="ARBA00047851"/>
    </source>
</evidence>
<dbReference type="GO" id="GO:0004789">
    <property type="term" value="F:thiamine-phosphate diphosphorylase activity"/>
    <property type="evidence" value="ECO:0007669"/>
    <property type="project" value="UniProtKB-UniRule"/>
</dbReference>
<dbReference type="InterPro" id="IPR013785">
    <property type="entry name" value="Aldolase_TIM"/>
</dbReference>
<feature type="binding site" evidence="10">
    <location>
        <position position="111"/>
    </location>
    <ligand>
        <name>4-amino-2-methyl-5-(diphosphooxymethyl)pyrimidine</name>
        <dbReference type="ChEBI" id="CHEBI:57841"/>
    </ligand>
</feature>
<feature type="binding site" evidence="10">
    <location>
        <position position="168"/>
    </location>
    <ligand>
        <name>2-[(2R,5Z)-2-carboxy-4-methylthiazol-5(2H)-ylidene]ethyl phosphate</name>
        <dbReference type="ChEBI" id="CHEBI:62899"/>
    </ligand>
</feature>
<evidence type="ECO:0000256" key="7">
    <source>
        <dbReference type="ARBA" id="ARBA00047334"/>
    </source>
</evidence>
<feature type="binding site" evidence="10">
    <location>
        <position position="72"/>
    </location>
    <ligand>
        <name>4-amino-2-methyl-5-(diphosphooxymethyl)pyrimidine</name>
        <dbReference type="ChEBI" id="CHEBI:57841"/>
    </ligand>
</feature>
<evidence type="ECO:0000313" key="14">
    <source>
        <dbReference type="EMBL" id="ARU58730.1"/>
    </source>
</evidence>
<gene>
    <name evidence="10 14" type="primary">thiE</name>
    <name evidence="14" type="ORF">OLMES_4741</name>
</gene>
<comment type="catalytic activity">
    <reaction evidence="9 10 11">
        <text>2-[(2R,5Z)-2-carboxy-4-methylthiazol-5(2H)-ylidene]ethyl phosphate + 4-amino-2-methyl-5-(diphosphooxymethyl)pyrimidine + 2 H(+) = thiamine phosphate + CO2 + diphosphate</text>
        <dbReference type="Rhea" id="RHEA:47844"/>
        <dbReference type="ChEBI" id="CHEBI:15378"/>
        <dbReference type="ChEBI" id="CHEBI:16526"/>
        <dbReference type="ChEBI" id="CHEBI:33019"/>
        <dbReference type="ChEBI" id="CHEBI:37575"/>
        <dbReference type="ChEBI" id="CHEBI:57841"/>
        <dbReference type="ChEBI" id="CHEBI:62899"/>
        <dbReference type="EC" id="2.5.1.3"/>
    </reaction>
</comment>
<evidence type="ECO:0000256" key="12">
    <source>
        <dbReference type="RuleBase" id="RU004253"/>
    </source>
</evidence>
<dbReference type="PANTHER" id="PTHR20857">
    <property type="entry name" value="THIAMINE-PHOSPHATE PYROPHOSPHORYLASE"/>
    <property type="match status" value="1"/>
</dbReference>
<dbReference type="RefSeq" id="WP_087463474.1">
    <property type="nucleotide sequence ID" value="NZ_CP021425.1"/>
</dbReference>
<protein>
    <recommendedName>
        <fullName evidence="10">Thiamine-phosphate synthase</fullName>
        <shortName evidence="10">TP synthase</shortName>
        <shortName evidence="10">TPS</shortName>
        <ecNumber evidence="10">2.5.1.3</ecNumber>
    </recommendedName>
    <alternativeName>
        <fullName evidence="10">Thiamine-phosphate pyrophosphorylase</fullName>
        <shortName evidence="10">TMP pyrophosphorylase</shortName>
        <shortName evidence="10">TMP-PPase</shortName>
    </alternativeName>
</protein>
<dbReference type="Proteomes" id="UP000196027">
    <property type="component" value="Chromosome"/>
</dbReference>
<feature type="binding site" evidence="10">
    <location>
        <position position="141"/>
    </location>
    <ligand>
        <name>4-amino-2-methyl-5-(diphosphooxymethyl)pyrimidine</name>
        <dbReference type="ChEBI" id="CHEBI:57841"/>
    </ligand>
</feature>
<dbReference type="EMBL" id="CP021425">
    <property type="protein sequence ID" value="ARU58730.1"/>
    <property type="molecule type" value="Genomic_DNA"/>
</dbReference>
<comment type="cofactor">
    <cofactor evidence="10">
        <name>Mg(2+)</name>
        <dbReference type="ChEBI" id="CHEBI:18420"/>
    </cofactor>
    <text evidence="10">Binds 1 Mg(2+) ion per subunit.</text>
</comment>
<dbReference type="GO" id="GO:0005737">
    <property type="term" value="C:cytoplasm"/>
    <property type="evidence" value="ECO:0007669"/>
    <property type="project" value="TreeGrafter"/>
</dbReference>
<dbReference type="InterPro" id="IPR034291">
    <property type="entry name" value="TMP_synthase"/>
</dbReference>
<evidence type="ECO:0000256" key="6">
    <source>
        <dbReference type="ARBA" id="ARBA00022977"/>
    </source>
</evidence>
<reference evidence="14 15" key="1">
    <citation type="submission" date="2017-05" db="EMBL/GenBank/DDBJ databases">
        <title>Genomic insights into alkan degradation activity of Oleiphilus messinensis.</title>
        <authorList>
            <person name="Kozyavkin S.A."/>
            <person name="Slesarev A.I."/>
            <person name="Golyshin P.N."/>
            <person name="Korzhenkov A."/>
            <person name="Golyshina O.N."/>
            <person name="Toshchakov S.V."/>
        </authorList>
    </citation>
    <scope>NUCLEOTIDE SEQUENCE [LARGE SCALE GENOMIC DNA]</scope>
    <source>
        <strain evidence="14 15">ME102</strain>
    </source>
</reference>
<sequence>MTEHKLKGLYAITDPVLMPTEAKMITGVQQALAGGARVIQYRDKHPQTAEKLKIAKSLKQLCESFSALLLINDDVELANLCNADGVHLGQEDMAINNARAILGPDKIIGATCHDSLQLAEQAQSQGADYLAFGRFFPSETKPGAPAASMAILSQAKRDFTLPIVAIGGITLENASAPLKEGADMLAVVHALFSATDITARASAFSDQFRC</sequence>
<dbReference type="GO" id="GO:0009229">
    <property type="term" value="P:thiamine diphosphate biosynthetic process"/>
    <property type="evidence" value="ECO:0007669"/>
    <property type="project" value="UniProtKB-UniRule"/>
</dbReference>
<dbReference type="HAMAP" id="MF_00097">
    <property type="entry name" value="TMP_synthase"/>
    <property type="match status" value="1"/>
</dbReference>
<feature type="binding site" evidence="10">
    <location>
        <begin position="40"/>
        <end position="44"/>
    </location>
    <ligand>
        <name>4-amino-2-methyl-5-(diphosphooxymethyl)pyrimidine</name>
        <dbReference type="ChEBI" id="CHEBI:57841"/>
    </ligand>
</feature>
<comment type="function">
    <text evidence="1 10">Condenses 4-methyl-5-(beta-hydroxyethyl)thiazole monophosphate (THZ-P) and 2-methyl-4-amino-5-hydroxymethyl pyrimidine pyrophosphate (HMP-PP) to form thiamine monophosphate (TMP).</text>
</comment>
<dbReference type="EC" id="2.5.1.3" evidence="10"/>
<comment type="pathway">
    <text evidence="2 10 12">Cofactor biosynthesis; thiamine diphosphate biosynthesis; thiamine phosphate from 4-amino-2-methyl-5-diphosphomethylpyrimidine and 4-methyl-5-(2-phosphoethyl)-thiazole: step 1/1.</text>
</comment>
<dbReference type="SUPFAM" id="SSF51391">
    <property type="entry name" value="Thiamin phosphate synthase"/>
    <property type="match status" value="1"/>
</dbReference>
<evidence type="ECO:0000256" key="10">
    <source>
        <dbReference type="HAMAP-Rule" id="MF_00097"/>
    </source>
</evidence>
<organism evidence="14 15">
    <name type="scientific">Oleiphilus messinensis</name>
    <dbReference type="NCBI Taxonomy" id="141451"/>
    <lineage>
        <taxon>Bacteria</taxon>
        <taxon>Pseudomonadati</taxon>
        <taxon>Pseudomonadota</taxon>
        <taxon>Gammaproteobacteria</taxon>
        <taxon>Oceanospirillales</taxon>
        <taxon>Oleiphilaceae</taxon>
        <taxon>Oleiphilus</taxon>
    </lineage>
</organism>
<feature type="binding site" evidence="10">
    <location>
        <begin position="138"/>
        <end position="140"/>
    </location>
    <ligand>
        <name>2-[(2R,5Z)-2-carboxy-4-methylthiazol-5(2H)-ylidene]ethyl phosphate</name>
        <dbReference type="ChEBI" id="CHEBI:62899"/>
    </ligand>
</feature>
<evidence type="ECO:0000256" key="2">
    <source>
        <dbReference type="ARBA" id="ARBA00005165"/>
    </source>
</evidence>
<name>A0A1Y0IEN2_9GAMM</name>
<dbReference type="AlphaFoldDB" id="A0A1Y0IEN2"/>
<accession>A0A1Y0IEN2</accession>
<evidence type="ECO:0000256" key="1">
    <source>
        <dbReference type="ARBA" id="ARBA00003814"/>
    </source>
</evidence>
<dbReference type="OrthoDB" id="9789949at2"/>
<comment type="caution">
    <text evidence="10">Lacks conserved residue(s) required for the propagation of feature annotation.</text>
</comment>
<evidence type="ECO:0000259" key="13">
    <source>
        <dbReference type="Pfam" id="PF02581"/>
    </source>
</evidence>
<dbReference type="UniPathway" id="UPA00060">
    <property type="reaction ID" value="UER00141"/>
</dbReference>
<dbReference type="NCBIfam" id="TIGR00693">
    <property type="entry name" value="thiE"/>
    <property type="match status" value="1"/>
</dbReference>
<evidence type="ECO:0000313" key="15">
    <source>
        <dbReference type="Proteomes" id="UP000196027"/>
    </source>
</evidence>
<dbReference type="InterPro" id="IPR022998">
    <property type="entry name" value="ThiamineP_synth_TenI"/>
</dbReference>
<keyword evidence="5 10" id="KW-0460">Magnesium</keyword>
<dbReference type="InterPro" id="IPR036206">
    <property type="entry name" value="ThiamineP_synth_sf"/>
</dbReference>
<dbReference type="GO" id="GO:0009228">
    <property type="term" value="P:thiamine biosynthetic process"/>
    <property type="evidence" value="ECO:0007669"/>
    <property type="project" value="UniProtKB-KW"/>
</dbReference>
<comment type="catalytic activity">
    <reaction evidence="8 10 11">
        <text>2-(2-carboxy-4-methylthiazol-5-yl)ethyl phosphate + 4-amino-2-methyl-5-(diphosphooxymethyl)pyrimidine + 2 H(+) = thiamine phosphate + CO2 + diphosphate</text>
        <dbReference type="Rhea" id="RHEA:47848"/>
        <dbReference type="ChEBI" id="CHEBI:15378"/>
        <dbReference type="ChEBI" id="CHEBI:16526"/>
        <dbReference type="ChEBI" id="CHEBI:33019"/>
        <dbReference type="ChEBI" id="CHEBI:37575"/>
        <dbReference type="ChEBI" id="CHEBI:57841"/>
        <dbReference type="ChEBI" id="CHEBI:62890"/>
        <dbReference type="EC" id="2.5.1.3"/>
    </reaction>
</comment>
<dbReference type="PANTHER" id="PTHR20857:SF15">
    <property type="entry name" value="THIAMINE-PHOSPHATE SYNTHASE"/>
    <property type="match status" value="1"/>
</dbReference>
<feature type="domain" description="Thiamine phosphate synthase/TenI" evidence="13">
    <location>
        <begin position="9"/>
        <end position="191"/>
    </location>
</feature>
<evidence type="ECO:0000256" key="3">
    <source>
        <dbReference type="ARBA" id="ARBA00022679"/>
    </source>
</evidence>
<keyword evidence="3 10" id="KW-0808">Transferase</keyword>